<dbReference type="PANTHER" id="PTHR11571:SF224">
    <property type="entry name" value="HEMATOPOIETIC PROSTAGLANDIN D SYNTHASE"/>
    <property type="match status" value="1"/>
</dbReference>
<comment type="subunit">
    <text evidence="1">Homodimer.</text>
</comment>
<dbReference type="EMBL" id="GIIL01001103">
    <property type="protein sequence ID" value="NOV44829.1"/>
    <property type="molecule type" value="Transcribed_RNA"/>
</dbReference>
<dbReference type="EC" id="2.5.1.18" evidence="2"/>
<dbReference type="SUPFAM" id="SSF52833">
    <property type="entry name" value="Thioredoxin-like"/>
    <property type="match status" value="1"/>
</dbReference>
<dbReference type="PROSITE" id="PS50405">
    <property type="entry name" value="GST_CTER"/>
    <property type="match status" value="1"/>
</dbReference>
<dbReference type="InterPro" id="IPR004045">
    <property type="entry name" value="Glutathione_S-Trfase_N"/>
</dbReference>
<dbReference type="InterPro" id="IPR036282">
    <property type="entry name" value="Glutathione-S-Trfase_C_sf"/>
</dbReference>
<dbReference type="PROSITE" id="PS50404">
    <property type="entry name" value="GST_NTER"/>
    <property type="match status" value="1"/>
</dbReference>
<evidence type="ECO:0000256" key="4">
    <source>
        <dbReference type="ARBA" id="ARBA00038317"/>
    </source>
</evidence>
<feature type="domain" description="GST C-terminal" evidence="7">
    <location>
        <begin position="81"/>
        <end position="203"/>
    </location>
</feature>
<dbReference type="SUPFAM" id="SSF47616">
    <property type="entry name" value="GST C-terminal domain-like"/>
    <property type="match status" value="1"/>
</dbReference>
<evidence type="ECO:0000256" key="3">
    <source>
        <dbReference type="ARBA" id="ARBA00022679"/>
    </source>
</evidence>
<evidence type="ECO:0000313" key="8">
    <source>
        <dbReference type="EMBL" id="NOV44829.1"/>
    </source>
</evidence>
<dbReference type="GO" id="GO:0006749">
    <property type="term" value="P:glutathione metabolic process"/>
    <property type="evidence" value="ECO:0007669"/>
    <property type="project" value="TreeGrafter"/>
</dbReference>
<reference evidence="8" key="1">
    <citation type="submission" date="2020-03" db="EMBL/GenBank/DDBJ databases">
        <title>Transcriptomic Profiling of the Digestive Tract of the Rat Flea, Xenopsylla cheopis, Following Blood Feeding and Infection with Yersinia pestis.</title>
        <authorList>
            <person name="Bland D.M."/>
            <person name="Martens C.A."/>
            <person name="Virtaneva K."/>
            <person name="Kanakabandi K."/>
            <person name="Long D."/>
            <person name="Rosenke R."/>
            <person name="Saturday G.A."/>
            <person name="Hoyt F.H."/>
            <person name="Bruno D.P."/>
            <person name="Ribeiro J.M.C."/>
            <person name="Hinnebusch J."/>
        </authorList>
    </citation>
    <scope>NUCLEOTIDE SEQUENCE</scope>
</reference>
<keyword evidence="3 8" id="KW-0808">Transferase</keyword>
<dbReference type="Pfam" id="PF02798">
    <property type="entry name" value="GST_N"/>
    <property type="match status" value="1"/>
</dbReference>
<evidence type="ECO:0000259" key="7">
    <source>
        <dbReference type="PROSITE" id="PS50405"/>
    </source>
</evidence>
<dbReference type="InterPro" id="IPR010987">
    <property type="entry name" value="Glutathione-S-Trfase_C-like"/>
</dbReference>
<dbReference type="FunFam" id="3.40.30.10:FF:000035">
    <property type="entry name" value="hematopoietic prostaglandin D synthase"/>
    <property type="match status" value="1"/>
</dbReference>
<evidence type="ECO:0000256" key="1">
    <source>
        <dbReference type="ARBA" id="ARBA00011738"/>
    </source>
</evidence>
<comment type="similarity">
    <text evidence="4">Belongs to the GST superfamily. Sigma family.</text>
</comment>
<dbReference type="AlphaFoldDB" id="A0A6M2DF29"/>
<feature type="domain" description="GST N-terminal" evidence="6">
    <location>
        <begin position="2"/>
        <end position="79"/>
    </location>
</feature>
<proteinExistence type="inferred from homology"/>
<dbReference type="Pfam" id="PF14497">
    <property type="entry name" value="GST_C_3"/>
    <property type="match status" value="1"/>
</dbReference>
<dbReference type="PANTHER" id="PTHR11571">
    <property type="entry name" value="GLUTATHIONE S-TRANSFERASE"/>
    <property type="match status" value="1"/>
</dbReference>
<dbReference type="Gene3D" id="3.40.30.10">
    <property type="entry name" value="Glutaredoxin"/>
    <property type="match status" value="1"/>
</dbReference>
<protein>
    <recommendedName>
        <fullName evidence="2">glutathione transferase</fullName>
        <ecNumber evidence="2">2.5.1.18</ecNumber>
    </recommendedName>
</protein>
<comment type="catalytic activity">
    <reaction evidence="5">
        <text>RX + glutathione = an S-substituted glutathione + a halide anion + H(+)</text>
        <dbReference type="Rhea" id="RHEA:16437"/>
        <dbReference type="ChEBI" id="CHEBI:15378"/>
        <dbReference type="ChEBI" id="CHEBI:16042"/>
        <dbReference type="ChEBI" id="CHEBI:17792"/>
        <dbReference type="ChEBI" id="CHEBI:57925"/>
        <dbReference type="ChEBI" id="CHEBI:90779"/>
        <dbReference type="EC" id="2.5.1.18"/>
    </reaction>
</comment>
<dbReference type="InterPro" id="IPR050213">
    <property type="entry name" value="GST_superfamily"/>
</dbReference>
<organism evidence="8">
    <name type="scientific">Xenopsylla cheopis</name>
    <name type="common">Oriental rat flea</name>
    <name type="synonym">Pulex cheopis</name>
    <dbReference type="NCBI Taxonomy" id="163159"/>
    <lineage>
        <taxon>Eukaryota</taxon>
        <taxon>Metazoa</taxon>
        <taxon>Ecdysozoa</taxon>
        <taxon>Arthropoda</taxon>
        <taxon>Hexapoda</taxon>
        <taxon>Insecta</taxon>
        <taxon>Pterygota</taxon>
        <taxon>Neoptera</taxon>
        <taxon>Endopterygota</taxon>
        <taxon>Siphonaptera</taxon>
        <taxon>Pulicidae</taxon>
        <taxon>Xenopsyllinae</taxon>
        <taxon>Xenopsylla</taxon>
    </lineage>
</organism>
<dbReference type="CDD" id="cd03039">
    <property type="entry name" value="GST_N_Sigma_like"/>
    <property type="match status" value="1"/>
</dbReference>
<dbReference type="SFLD" id="SFLDG00363">
    <property type="entry name" value="AMPS_(cytGST):_Alpha-__Mu-__Pi"/>
    <property type="match status" value="1"/>
</dbReference>
<dbReference type="FunFam" id="1.20.1050.10:FF:000030">
    <property type="entry name" value="Glutathione S-transferase S1"/>
    <property type="match status" value="1"/>
</dbReference>
<accession>A0A6M2DF29</accession>
<dbReference type="CDD" id="cd03192">
    <property type="entry name" value="GST_C_Sigma_like"/>
    <property type="match status" value="1"/>
</dbReference>
<evidence type="ECO:0000256" key="2">
    <source>
        <dbReference type="ARBA" id="ARBA00012452"/>
    </source>
</evidence>
<dbReference type="GO" id="GO:0004602">
    <property type="term" value="F:glutathione peroxidase activity"/>
    <property type="evidence" value="ECO:0007669"/>
    <property type="project" value="UniProtKB-ARBA"/>
</dbReference>
<dbReference type="Gene3D" id="1.20.1050.10">
    <property type="match status" value="1"/>
</dbReference>
<sequence length="203" mass="23272">MPTYKLTYFPAKALAEPLRMLLSYGGEDFEDYRFNREDWPSIKPTMPFGQVPVLEWDGHKINQSVALARYLGKKYGLAGNTDFENLEIDSIVDTVHDFRWKIAVAHYEPDEAIKEKKYQQVLSDVIPYYLDKLDAVAQANKGHLALKKLTWADFALAGMIDYMSAMARMDLLAKHSSLKLVVDNVLALPKVREWVAKRPVTEF</sequence>
<dbReference type="InterPro" id="IPR036249">
    <property type="entry name" value="Thioredoxin-like_sf"/>
</dbReference>
<dbReference type="SFLD" id="SFLDS00019">
    <property type="entry name" value="Glutathione_Transferase_(cytos"/>
    <property type="match status" value="1"/>
</dbReference>
<dbReference type="GO" id="GO:0004364">
    <property type="term" value="F:glutathione transferase activity"/>
    <property type="evidence" value="ECO:0007669"/>
    <property type="project" value="UniProtKB-EC"/>
</dbReference>
<dbReference type="InterPro" id="IPR004046">
    <property type="entry name" value="GST_C"/>
</dbReference>
<evidence type="ECO:0000256" key="5">
    <source>
        <dbReference type="ARBA" id="ARBA00047960"/>
    </source>
</evidence>
<name>A0A6M2DF29_XENCH</name>
<dbReference type="SFLD" id="SFLDG01205">
    <property type="entry name" value="AMPS.1"/>
    <property type="match status" value="1"/>
</dbReference>
<dbReference type="InterPro" id="IPR040079">
    <property type="entry name" value="Glutathione_S-Trfase"/>
</dbReference>
<evidence type="ECO:0000259" key="6">
    <source>
        <dbReference type="PROSITE" id="PS50404"/>
    </source>
</evidence>